<organism evidence="4 5">
    <name type="scientific">Methanofollis fontis</name>
    <dbReference type="NCBI Taxonomy" id="2052832"/>
    <lineage>
        <taxon>Archaea</taxon>
        <taxon>Methanobacteriati</taxon>
        <taxon>Methanobacteriota</taxon>
        <taxon>Stenosarchaea group</taxon>
        <taxon>Methanomicrobia</taxon>
        <taxon>Methanomicrobiales</taxon>
        <taxon>Methanomicrobiaceae</taxon>
        <taxon>Methanofollis</taxon>
    </lineage>
</organism>
<dbReference type="Proteomes" id="UP000292580">
    <property type="component" value="Unassembled WGS sequence"/>
</dbReference>
<dbReference type="EMBL" id="PGCL01000001">
    <property type="protein sequence ID" value="TAJ45738.1"/>
    <property type="molecule type" value="Genomic_DNA"/>
</dbReference>
<dbReference type="Pfam" id="PF26548">
    <property type="entry name" value="DUF8179"/>
    <property type="match status" value="1"/>
</dbReference>
<dbReference type="RefSeq" id="WP_130646225.1">
    <property type="nucleotide sequence ID" value="NZ_PGCL01000001.1"/>
</dbReference>
<evidence type="ECO:0000256" key="1">
    <source>
        <dbReference type="HAMAP-Rule" id="MF_01089"/>
    </source>
</evidence>
<gene>
    <name evidence="4" type="ORF">CUJ86_03220</name>
</gene>
<name>A0A483CS99_9EURY</name>
<comment type="caution">
    <text evidence="4">The sequence shown here is derived from an EMBL/GenBank/DDBJ whole genome shotgun (WGS) entry which is preliminary data.</text>
</comment>
<accession>A0A483CS99</accession>
<sequence>MRVLLDGRPVEVAAGATLGDILPDMDRTAVVAVIRPATREAARTGHLRLVTTTGEVVIETTPLFSDYCGEEIPSLRDGALSLRWSDRYAAAFGPFPSAVRPDRQPHRYARGDVVVGCAGYDPSRSVLIFVRSDHRADFGAGADGGVIGRLVSGRGVIDRFSAGDHLSGAERVLSWADRSTSFTTADPATPLEEGTEVVSRVEIRAEGYADAGVDTATSRSVEHLLLALERGRFAVGRSGSTFVRDESMVPMEVPAERRRPRREGSVTVRTFGGSRGAIYIYRDDIPSHPGHSLVGQIVHGIEIARLASSGERFSVSVTPPRFDLVGLPLEEARRVAEERGIGIELDGAGEDLIVVGQTPGTTLEALAAGTVTLAVLPAAAVVSISLDDEHAPVTCDIFRRATGLKTHSVGSMPVLFTFEDVALFQPSIKKKVNILPENAPKDLVPAGSLAMTNESRRGAGMVGTRTTDNSEFGPTSEPFEGTNIIGRVLDMEKLRDLEEGATVFVREVPFNG</sequence>
<evidence type="ECO:0000313" key="5">
    <source>
        <dbReference type="Proteomes" id="UP000292580"/>
    </source>
</evidence>
<feature type="domain" description="Putative peptidyl-prolyl cis-trans isomerase" evidence="3">
    <location>
        <begin position="382"/>
        <end position="508"/>
    </location>
</feature>
<evidence type="ECO:0000259" key="3">
    <source>
        <dbReference type="Pfam" id="PF26548"/>
    </source>
</evidence>
<feature type="region of interest" description="Disordered" evidence="2">
    <location>
        <begin position="456"/>
        <end position="477"/>
    </location>
</feature>
<dbReference type="OrthoDB" id="140355at2157"/>
<proteinExistence type="inferred from homology"/>
<keyword evidence="5" id="KW-1185">Reference proteome</keyword>
<comment type="similarity">
    <text evidence="1">Belongs to the UPF0288 family.</text>
</comment>
<dbReference type="InterPro" id="IPR016466">
    <property type="entry name" value="Methan_mark_3"/>
</dbReference>
<dbReference type="InterPro" id="IPR058492">
    <property type="entry name" value="DUF8179"/>
</dbReference>
<dbReference type="AlphaFoldDB" id="A0A483CS99"/>
<dbReference type="HAMAP" id="MF_01089">
    <property type="entry name" value="UPF0288"/>
    <property type="match status" value="1"/>
</dbReference>
<dbReference type="NCBIfam" id="TIGR03268">
    <property type="entry name" value="methan_mark_3"/>
    <property type="match status" value="1"/>
</dbReference>
<protein>
    <recommendedName>
        <fullName evidence="1">UPF0288 protein CUJ86_03220</fullName>
    </recommendedName>
</protein>
<feature type="compositionally biased region" description="Polar residues" evidence="2">
    <location>
        <begin position="464"/>
        <end position="473"/>
    </location>
</feature>
<evidence type="ECO:0000256" key="2">
    <source>
        <dbReference type="SAM" id="MobiDB-lite"/>
    </source>
</evidence>
<evidence type="ECO:0000313" key="4">
    <source>
        <dbReference type="EMBL" id="TAJ45738.1"/>
    </source>
</evidence>
<reference evidence="4 5" key="1">
    <citation type="submission" date="2017-11" db="EMBL/GenBank/DDBJ databases">
        <title>Isolation and Characterization of Methanofollis Species from Methane Seep Offshore SW Taiwan.</title>
        <authorList>
            <person name="Teng N.-H."/>
            <person name="Lai M.-C."/>
            <person name="Chen S.-C."/>
        </authorList>
    </citation>
    <scope>NUCLEOTIDE SEQUENCE [LARGE SCALE GENOMIC DNA]</scope>
    <source>
        <strain evidence="4 5">FWC-SCC2</strain>
    </source>
</reference>
<dbReference type="PIRSF" id="PIRSF005852">
    <property type="entry name" value="UCP005852"/>
    <property type="match status" value="1"/>
</dbReference>